<dbReference type="WormBase" id="SRAE_2000514900">
    <property type="protein sequence ID" value="SRP09290"/>
    <property type="gene ID" value="WBGene00265403"/>
</dbReference>
<evidence type="ECO:0000313" key="4">
    <source>
        <dbReference type="WBParaSite" id="SRAE_2000514900.1"/>
    </source>
</evidence>
<evidence type="ECO:0000256" key="1">
    <source>
        <dbReference type="SAM" id="Phobius"/>
    </source>
</evidence>
<dbReference type="AlphaFoldDB" id="A0A090LSD2"/>
<keyword evidence="3" id="KW-1185">Reference proteome</keyword>
<dbReference type="GeneID" id="36382896"/>
<dbReference type="Proteomes" id="UP000035682">
    <property type="component" value="Unplaced"/>
</dbReference>
<name>A0A090LSD2_STRRB</name>
<evidence type="ECO:0000313" key="3">
    <source>
        <dbReference type="Proteomes" id="UP000035682"/>
    </source>
</evidence>
<reference evidence="2 3" key="1">
    <citation type="submission" date="2014-09" db="EMBL/GenBank/DDBJ databases">
        <authorList>
            <person name="Martin A.A."/>
        </authorList>
    </citation>
    <scope>NUCLEOTIDE SEQUENCE</scope>
    <source>
        <strain evidence="3">ED321</strain>
        <strain evidence="2">ED321 Heterogonic</strain>
    </source>
</reference>
<reference evidence="4" key="2">
    <citation type="submission" date="2020-12" db="UniProtKB">
        <authorList>
            <consortium name="WormBaseParasite"/>
        </authorList>
    </citation>
    <scope>IDENTIFICATION</scope>
</reference>
<feature type="transmembrane region" description="Helical" evidence="1">
    <location>
        <begin position="6"/>
        <end position="26"/>
    </location>
</feature>
<dbReference type="WBParaSite" id="SRAE_2000514900.1">
    <property type="protein sequence ID" value="SRAE_2000514900.1"/>
    <property type="gene ID" value="WBGene00265403"/>
</dbReference>
<accession>A0A090LSD2</accession>
<keyword evidence="1" id="KW-0472">Membrane</keyword>
<keyword evidence="1" id="KW-0812">Transmembrane</keyword>
<protein>
    <submittedName>
        <fullName evidence="2 4">Uncharacterized protein</fullName>
    </submittedName>
</protein>
<sequence>MTFLSNILNLIIIINISLLLKGNLFIDETKNNQYNYNVLIRTKRKESNKSLNKSSNIIASLIRSHFKSFENGIEPWDWFNSFFE</sequence>
<gene>
    <name evidence="2 4 5" type="ORF">SRAE_2000514900</name>
</gene>
<evidence type="ECO:0000313" key="5">
    <source>
        <dbReference type="WormBase" id="SRAE_2000514900"/>
    </source>
</evidence>
<organism evidence="2">
    <name type="scientific">Strongyloides ratti</name>
    <name type="common">Parasitic roundworm</name>
    <dbReference type="NCBI Taxonomy" id="34506"/>
    <lineage>
        <taxon>Eukaryota</taxon>
        <taxon>Metazoa</taxon>
        <taxon>Ecdysozoa</taxon>
        <taxon>Nematoda</taxon>
        <taxon>Chromadorea</taxon>
        <taxon>Rhabditida</taxon>
        <taxon>Tylenchina</taxon>
        <taxon>Panagrolaimomorpha</taxon>
        <taxon>Strongyloidoidea</taxon>
        <taxon>Strongyloididae</taxon>
        <taxon>Strongyloides</taxon>
    </lineage>
</organism>
<evidence type="ECO:0000313" key="2">
    <source>
        <dbReference type="EMBL" id="CEF70518.1"/>
    </source>
</evidence>
<keyword evidence="1" id="KW-1133">Transmembrane helix</keyword>
<proteinExistence type="predicted"/>
<dbReference type="EMBL" id="LN609529">
    <property type="protein sequence ID" value="CEF70518.1"/>
    <property type="molecule type" value="Genomic_DNA"/>
</dbReference>
<dbReference type="RefSeq" id="XP_024509715.1">
    <property type="nucleotide sequence ID" value="XM_024644123.1"/>
</dbReference>
<dbReference type="CTD" id="36382896"/>